<dbReference type="GO" id="GO:0070095">
    <property type="term" value="F:fructose-6-phosphate binding"/>
    <property type="evidence" value="ECO:0007669"/>
    <property type="project" value="TreeGrafter"/>
</dbReference>
<feature type="binding site" description="in other chain" evidence="14">
    <location>
        <position position="158"/>
    </location>
    <ligand>
        <name>ADP</name>
        <dbReference type="ChEBI" id="CHEBI:456216"/>
        <note>allosteric activator; ligand shared between dimeric partners</note>
    </ligand>
</feature>
<dbReference type="InterPro" id="IPR012828">
    <property type="entry name" value="PFKA_ATP_prok"/>
</dbReference>
<dbReference type="Gene3D" id="3.40.50.460">
    <property type="entry name" value="Phosphofructokinase domain"/>
    <property type="match status" value="1"/>
</dbReference>
<comment type="subunit">
    <text evidence="14">Homotetramer.</text>
</comment>
<dbReference type="HAMAP" id="MF_00339">
    <property type="entry name" value="Phosphofructokinase_I_B1"/>
    <property type="match status" value="1"/>
</dbReference>
<dbReference type="SUPFAM" id="SSF53784">
    <property type="entry name" value="Phosphofructokinase"/>
    <property type="match status" value="1"/>
</dbReference>
<feature type="binding site" evidence="14">
    <location>
        <begin position="24"/>
        <end position="28"/>
    </location>
    <ligand>
        <name>ADP</name>
        <dbReference type="ChEBI" id="CHEBI:456216"/>
        <note>allosteric activator; ligand shared between dimeric partners</note>
    </ligand>
</feature>
<gene>
    <name evidence="14 16" type="primary">pfkA</name>
    <name evidence="16" type="ORF">FO442_17725</name>
</gene>
<dbReference type="InterPro" id="IPR012003">
    <property type="entry name" value="ATP_PFK_prok-type"/>
</dbReference>
<comment type="caution">
    <text evidence="14">Lacks conserved residue(s) required for the propagation of feature annotation.</text>
</comment>
<evidence type="ECO:0000256" key="1">
    <source>
        <dbReference type="ARBA" id="ARBA00001946"/>
    </source>
</evidence>
<keyword evidence="9 14" id="KW-0418">Kinase</keyword>
<dbReference type="GO" id="GO:0005945">
    <property type="term" value="C:6-phosphofructokinase complex"/>
    <property type="evidence" value="ECO:0007669"/>
    <property type="project" value="TreeGrafter"/>
</dbReference>
<dbReference type="OrthoDB" id="9802503at2"/>
<dbReference type="EMBL" id="VLPL01000012">
    <property type="protein sequence ID" value="TSJ39016.1"/>
    <property type="molecule type" value="Genomic_DNA"/>
</dbReference>
<dbReference type="InterPro" id="IPR035966">
    <property type="entry name" value="PKF_sf"/>
</dbReference>
<evidence type="ECO:0000256" key="6">
    <source>
        <dbReference type="ARBA" id="ARBA00022679"/>
    </source>
</evidence>
<dbReference type="PRINTS" id="PR00476">
    <property type="entry name" value="PHFRCTKINASE"/>
</dbReference>
<feature type="binding site" description="in other chain" evidence="14">
    <location>
        <begin position="129"/>
        <end position="131"/>
    </location>
    <ligand>
        <name>substrate</name>
        <note>ligand shared between dimeric partners</note>
    </ligand>
</feature>
<feature type="binding site" description="in other chain" evidence="14">
    <location>
        <begin position="173"/>
        <end position="175"/>
    </location>
    <ligand>
        <name>substrate</name>
        <note>ligand shared between dimeric partners</note>
    </ligand>
</feature>
<evidence type="ECO:0000256" key="8">
    <source>
        <dbReference type="ARBA" id="ARBA00022741"/>
    </source>
</evidence>
<feature type="binding site" description="in other chain" evidence="14">
    <location>
        <position position="214"/>
    </location>
    <ligand>
        <name>ADP</name>
        <dbReference type="ChEBI" id="CHEBI:456216"/>
        <note>allosteric activator; ligand shared between dimeric partners</note>
    </ligand>
</feature>
<accession>A0A556MGK0</accession>
<evidence type="ECO:0000256" key="10">
    <source>
        <dbReference type="ARBA" id="ARBA00022840"/>
    </source>
</evidence>
<protein>
    <recommendedName>
        <fullName evidence="14">ATP-dependent 6-phosphofructokinase</fullName>
        <shortName evidence="14">ATP-PFK</shortName>
        <shortName evidence="14">Phosphofructokinase</shortName>
        <ecNumber evidence="14">2.7.1.11</ecNumber>
    </recommendedName>
    <alternativeName>
        <fullName evidence="14">Phosphohexokinase</fullName>
    </alternativeName>
</protein>
<dbReference type="PIRSF" id="PIRSF000532">
    <property type="entry name" value="ATP_PFK_prok"/>
    <property type="match status" value="1"/>
</dbReference>
<dbReference type="GO" id="GO:0048029">
    <property type="term" value="F:monosaccharide binding"/>
    <property type="evidence" value="ECO:0007669"/>
    <property type="project" value="TreeGrafter"/>
</dbReference>
<dbReference type="NCBIfam" id="NF002872">
    <property type="entry name" value="PRK03202.1"/>
    <property type="match status" value="1"/>
</dbReference>
<organism evidence="16 17">
    <name type="scientific">Fluviicola chungangensis</name>
    <dbReference type="NCBI Taxonomy" id="2597671"/>
    <lineage>
        <taxon>Bacteria</taxon>
        <taxon>Pseudomonadati</taxon>
        <taxon>Bacteroidota</taxon>
        <taxon>Flavobacteriia</taxon>
        <taxon>Flavobacteriales</taxon>
        <taxon>Crocinitomicaceae</taxon>
        <taxon>Fluviicola</taxon>
    </lineage>
</organism>
<evidence type="ECO:0000256" key="13">
    <source>
        <dbReference type="ARBA" id="ARBA00048070"/>
    </source>
</evidence>
<feature type="binding site" description="in other chain" evidence="14">
    <location>
        <begin position="189"/>
        <end position="191"/>
    </location>
    <ligand>
        <name>ADP</name>
        <dbReference type="ChEBI" id="CHEBI:456216"/>
        <note>allosteric activator; ligand shared between dimeric partners</note>
    </ligand>
</feature>
<comment type="similarity">
    <text evidence="14">Belongs to the phosphofructokinase type A (PFKA) family. ATP-dependent PFK group I subfamily. Prokaryotic clade 'B1' sub-subfamily.</text>
</comment>
<comment type="pathway">
    <text evidence="3 14">Carbohydrate degradation; glycolysis; D-glyceraldehyde 3-phosphate and glycerone phosphate from D-glucose: step 3/4.</text>
</comment>
<dbReference type="PANTHER" id="PTHR13697">
    <property type="entry name" value="PHOSPHOFRUCTOKINASE"/>
    <property type="match status" value="1"/>
</dbReference>
<dbReference type="GO" id="GO:0030388">
    <property type="term" value="P:fructose 1,6-bisphosphate metabolic process"/>
    <property type="evidence" value="ECO:0007669"/>
    <property type="project" value="TreeGrafter"/>
</dbReference>
<evidence type="ECO:0000256" key="5">
    <source>
        <dbReference type="ARBA" id="ARBA00022533"/>
    </source>
</evidence>
<dbReference type="InterPro" id="IPR000023">
    <property type="entry name" value="Phosphofructokinase_dom"/>
</dbReference>
<comment type="function">
    <text evidence="14">Catalyzes the phosphorylation of D-fructose 6-phosphate to fructose 1,6-bisphosphate by ATP, the first committing step of glycolysis.</text>
</comment>
<reference evidence="16 17" key="1">
    <citation type="submission" date="2019-07" db="EMBL/GenBank/DDBJ databases">
        <authorList>
            <person name="Huq M.A."/>
        </authorList>
    </citation>
    <scope>NUCLEOTIDE SEQUENCE [LARGE SCALE GENOMIC DNA]</scope>
    <source>
        <strain evidence="16 17">MAH-3</strain>
    </source>
</reference>
<sequence>MSKLKRIGVLTSGGDSPGMNACIRAVVKAGIGKGINVFGIEDGYKGMIEGRIRQLTYMDVNNIIHLGGTILGTARSEAFRTLEGREQAVANLKKHEIEALILIGGDGTYAGGMALTKEFDIPIIGLPGTIDNDIHGTDFTIGYDTCLNTVVEAVDKIRDTASSHHRVFFVEVMGRASGYIALNSAIASGAESVLIPETLTEIQLLAKEIKNQNKGIRSSIIIVAEGDEEGGAKEIMEKVKPYLEGYELRYSVLGHIQRGGSPSAFDRILATRMGVKAVDLLIEGKKSLMIGQIGRDLVCRNILEGTTGNVSTDDSGIELLKSLLTKGNF</sequence>
<dbReference type="Gene3D" id="3.40.50.450">
    <property type="match status" value="1"/>
</dbReference>
<dbReference type="FunFam" id="3.40.50.460:FF:000002">
    <property type="entry name" value="ATP-dependent 6-phosphofructokinase"/>
    <property type="match status" value="1"/>
</dbReference>
<evidence type="ECO:0000259" key="15">
    <source>
        <dbReference type="Pfam" id="PF00365"/>
    </source>
</evidence>
<feature type="binding site" evidence="14">
    <location>
        <begin position="75"/>
        <end position="76"/>
    </location>
    <ligand>
        <name>ATP</name>
        <dbReference type="ChEBI" id="CHEBI:30616"/>
    </ligand>
</feature>
<keyword evidence="5 14" id="KW-0021">Allosteric enzyme</keyword>
<feature type="domain" description="Phosphofructokinase" evidence="15">
    <location>
        <begin position="6"/>
        <end position="281"/>
    </location>
</feature>
<comment type="cofactor">
    <cofactor evidence="1 14">
        <name>Mg(2+)</name>
        <dbReference type="ChEBI" id="CHEBI:18420"/>
    </cofactor>
</comment>
<feature type="binding site" evidence="14">
    <location>
        <position position="249"/>
    </location>
    <ligand>
        <name>substrate</name>
        <note>ligand shared between dimeric partners</note>
    </ligand>
</feature>
<keyword evidence="17" id="KW-1185">Reference proteome</keyword>
<comment type="activity regulation">
    <text evidence="14">Allosterically activated by ADP and other diphosphonucleosides, and allosterically inhibited by phosphoenolpyruvate.</text>
</comment>
<dbReference type="GO" id="GO:0005524">
    <property type="term" value="F:ATP binding"/>
    <property type="evidence" value="ECO:0007669"/>
    <property type="project" value="UniProtKB-UniRule"/>
</dbReference>
<keyword evidence="10 14" id="KW-0067">ATP-binding</keyword>
<dbReference type="NCBIfam" id="TIGR02482">
    <property type="entry name" value="PFKA_ATP"/>
    <property type="match status" value="1"/>
</dbReference>
<dbReference type="GO" id="GO:0016208">
    <property type="term" value="F:AMP binding"/>
    <property type="evidence" value="ECO:0007669"/>
    <property type="project" value="TreeGrafter"/>
</dbReference>
<evidence type="ECO:0000256" key="3">
    <source>
        <dbReference type="ARBA" id="ARBA00004679"/>
    </source>
</evidence>
<dbReference type="GO" id="GO:0003872">
    <property type="term" value="F:6-phosphofructokinase activity"/>
    <property type="evidence" value="ECO:0007669"/>
    <property type="project" value="UniProtKB-UniRule"/>
</dbReference>
<dbReference type="EC" id="2.7.1.11" evidence="14"/>
<comment type="subcellular location">
    <subcellularLocation>
        <location evidence="2 14">Cytoplasm</location>
    </subcellularLocation>
</comment>
<evidence type="ECO:0000256" key="14">
    <source>
        <dbReference type="HAMAP-Rule" id="MF_00339"/>
    </source>
</evidence>
<feature type="binding site" evidence="14">
    <location>
        <position position="14"/>
    </location>
    <ligand>
        <name>ATP</name>
        <dbReference type="ChEBI" id="CHEBI:30616"/>
    </ligand>
</feature>
<keyword evidence="11 14" id="KW-0460">Magnesium</keyword>
<keyword evidence="7 14" id="KW-0479">Metal-binding</keyword>
<comment type="caution">
    <text evidence="16">The sequence shown here is derived from an EMBL/GenBank/DDBJ whole genome shotgun (WGS) entry which is preliminary data.</text>
</comment>
<evidence type="ECO:0000256" key="12">
    <source>
        <dbReference type="ARBA" id="ARBA00023152"/>
    </source>
</evidence>
<feature type="binding site" description="in other chain" evidence="14">
    <location>
        <begin position="255"/>
        <end position="258"/>
    </location>
    <ligand>
        <name>substrate</name>
        <note>ligand shared between dimeric partners</note>
    </ligand>
</feature>
<dbReference type="GO" id="GO:0006002">
    <property type="term" value="P:fructose 6-phosphate metabolic process"/>
    <property type="evidence" value="ECO:0007669"/>
    <property type="project" value="UniProtKB-UniRule"/>
</dbReference>
<dbReference type="UniPathway" id="UPA00109">
    <property type="reaction ID" value="UER00182"/>
</dbReference>
<feature type="binding site" evidence="14">
    <location>
        <begin position="105"/>
        <end position="108"/>
    </location>
    <ligand>
        <name>ATP</name>
        <dbReference type="ChEBI" id="CHEBI:30616"/>
    </ligand>
</feature>
<dbReference type="PROSITE" id="PS00433">
    <property type="entry name" value="PHOSPHOFRUCTOKINASE"/>
    <property type="match status" value="1"/>
</dbReference>
<feature type="active site" description="Proton acceptor" evidence="14">
    <location>
        <position position="131"/>
    </location>
</feature>
<dbReference type="PANTHER" id="PTHR13697:SF4">
    <property type="entry name" value="ATP-DEPENDENT 6-PHOSPHOFRUCTOKINASE"/>
    <property type="match status" value="1"/>
</dbReference>
<proteinExistence type="inferred from homology"/>
<keyword evidence="12 14" id="KW-0324">Glycolysis</keyword>
<evidence type="ECO:0000256" key="9">
    <source>
        <dbReference type="ARBA" id="ARBA00022777"/>
    </source>
</evidence>
<comment type="catalytic activity">
    <reaction evidence="13 14">
        <text>beta-D-fructose 6-phosphate + ATP = beta-D-fructose 1,6-bisphosphate + ADP + H(+)</text>
        <dbReference type="Rhea" id="RHEA:16109"/>
        <dbReference type="ChEBI" id="CHEBI:15378"/>
        <dbReference type="ChEBI" id="CHEBI:30616"/>
        <dbReference type="ChEBI" id="CHEBI:32966"/>
        <dbReference type="ChEBI" id="CHEBI:57634"/>
        <dbReference type="ChEBI" id="CHEBI:456216"/>
        <dbReference type="EC" id="2.7.1.11"/>
    </reaction>
</comment>
<evidence type="ECO:0000256" key="2">
    <source>
        <dbReference type="ARBA" id="ARBA00004496"/>
    </source>
</evidence>
<dbReference type="Proteomes" id="UP000316008">
    <property type="component" value="Unassembled WGS sequence"/>
</dbReference>
<keyword evidence="8 14" id="KW-0547">Nucleotide-binding</keyword>
<dbReference type="FunFam" id="3.40.50.450:FF:000001">
    <property type="entry name" value="ATP-dependent 6-phosphofructokinase"/>
    <property type="match status" value="1"/>
</dbReference>
<keyword evidence="6 14" id="KW-0808">Transferase</keyword>
<evidence type="ECO:0000313" key="16">
    <source>
        <dbReference type="EMBL" id="TSJ39016.1"/>
    </source>
</evidence>
<evidence type="ECO:0000256" key="11">
    <source>
        <dbReference type="ARBA" id="ARBA00022842"/>
    </source>
</evidence>
<dbReference type="RefSeq" id="WP_144334555.1">
    <property type="nucleotide sequence ID" value="NZ_VLPL01000012.1"/>
</dbReference>
<dbReference type="GO" id="GO:0042802">
    <property type="term" value="F:identical protein binding"/>
    <property type="evidence" value="ECO:0007669"/>
    <property type="project" value="TreeGrafter"/>
</dbReference>
<keyword evidence="4 14" id="KW-0963">Cytoplasm</keyword>
<dbReference type="InterPro" id="IPR022953">
    <property type="entry name" value="ATP_PFK"/>
</dbReference>
<dbReference type="InterPro" id="IPR015912">
    <property type="entry name" value="Phosphofructokinase_CS"/>
</dbReference>
<dbReference type="AlphaFoldDB" id="A0A556MGK0"/>
<evidence type="ECO:0000256" key="4">
    <source>
        <dbReference type="ARBA" id="ARBA00022490"/>
    </source>
</evidence>
<feature type="binding site" description="in other chain" evidence="14">
    <location>
        <position position="225"/>
    </location>
    <ligand>
        <name>substrate</name>
        <note>ligand shared between dimeric partners</note>
    </ligand>
</feature>
<evidence type="ECO:0000313" key="17">
    <source>
        <dbReference type="Proteomes" id="UP000316008"/>
    </source>
</evidence>
<dbReference type="GO" id="GO:0046872">
    <property type="term" value="F:metal ion binding"/>
    <property type="evidence" value="ECO:0007669"/>
    <property type="project" value="UniProtKB-KW"/>
</dbReference>
<name>A0A556MGK0_9FLAO</name>
<feature type="binding site" evidence="14">
    <location>
        <position position="166"/>
    </location>
    <ligand>
        <name>substrate</name>
        <note>ligand shared between dimeric partners</note>
    </ligand>
</feature>
<evidence type="ECO:0000256" key="7">
    <source>
        <dbReference type="ARBA" id="ARBA00022723"/>
    </source>
</evidence>
<dbReference type="Pfam" id="PF00365">
    <property type="entry name" value="PFK"/>
    <property type="match status" value="1"/>
</dbReference>
<feature type="binding site" evidence="14">
    <location>
        <position position="106"/>
    </location>
    <ligand>
        <name>Mg(2+)</name>
        <dbReference type="ChEBI" id="CHEBI:18420"/>
        <note>catalytic</note>
    </ligand>
</feature>
<dbReference type="GO" id="GO:0061621">
    <property type="term" value="P:canonical glycolysis"/>
    <property type="evidence" value="ECO:0007669"/>
    <property type="project" value="TreeGrafter"/>
</dbReference>